<keyword evidence="3" id="KW-1185">Reference proteome</keyword>
<gene>
    <name evidence="2" type="ORF">GCM10022416_03180</name>
</gene>
<evidence type="ECO:0000313" key="3">
    <source>
        <dbReference type="Proteomes" id="UP001500266"/>
    </source>
</evidence>
<reference evidence="3" key="1">
    <citation type="journal article" date="2019" name="Int. J. Syst. Evol. Microbiol.">
        <title>The Global Catalogue of Microorganisms (GCM) 10K type strain sequencing project: providing services to taxonomists for standard genome sequencing and annotation.</title>
        <authorList>
            <consortium name="The Broad Institute Genomics Platform"/>
            <consortium name="The Broad Institute Genome Sequencing Center for Infectious Disease"/>
            <person name="Wu L."/>
            <person name="Ma J."/>
        </authorList>
    </citation>
    <scope>NUCLEOTIDE SEQUENCE [LARGE SCALE GENOMIC DNA]</scope>
    <source>
        <strain evidence="3">JCM 17316</strain>
    </source>
</reference>
<dbReference type="Proteomes" id="UP001500266">
    <property type="component" value="Unassembled WGS sequence"/>
</dbReference>
<name>A0ABP7XYI8_9ACTN</name>
<organism evidence="2 3">
    <name type="scientific">Actinomadura keratinilytica</name>
    <dbReference type="NCBI Taxonomy" id="547461"/>
    <lineage>
        <taxon>Bacteria</taxon>
        <taxon>Bacillati</taxon>
        <taxon>Actinomycetota</taxon>
        <taxon>Actinomycetes</taxon>
        <taxon>Streptosporangiales</taxon>
        <taxon>Thermomonosporaceae</taxon>
        <taxon>Actinomadura</taxon>
    </lineage>
</organism>
<feature type="transmembrane region" description="Helical" evidence="1">
    <location>
        <begin position="48"/>
        <end position="65"/>
    </location>
</feature>
<evidence type="ECO:0000256" key="1">
    <source>
        <dbReference type="SAM" id="Phobius"/>
    </source>
</evidence>
<keyword evidence="1" id="KW-0812">Transmembrane</keyword>
<keyword evidence="1" id="KW-1133">Transmembrane helix</keyword>
<dbReference type="EMBL" id="BAABDO010000003">
    <property type="protein sequence ID" value="GAA4127966.1"/>
    <property type="molecule type" value="Genomic_DNA"/>
</dbReference>
<sequence length="108" mass="11735">MRDPRGARAGASQSVRVPATVSWALAGIAVLLVGHVFAWLYPPQGLTDVFHLVWGVACAWPALLLRRPCSWARNRLTGLLAVQLVGRPVVFAADDRLLLRTLVVIGWG</sequence>
<proteinExistence type="predicted"/>
<accession>A0ABP7XYI8</accession>
<evidence type="ECO:0000313" key="2">
    <source>
        <dbReference type="EMBL" id="GAA4127966.1"/>
    </source>
</evidence>
<feature type="transmembrane region" description="Helical" evidence="1">
    <location>
        <begin position="21"/>
        <end position="42"/>
    </location>
</feature>
<keyword evidence="1" id="KW-0472">Membrane</keyword>
<dbReference type="RefSeq" id="WP_378271441.1">
    <property type="nucleotide sequence ID" value="NZ_JBHTFR010000001.1"/>
</dbReference>
<comment type="caution">
    <text evidence="2">The sequence shown here is derived from an EMBL/GenBank/DDBJ whole genome shotgun (WGS) entry which is preliminary data.</text>
</comment>
<evidence type="ECO:0008006" key="4">
    <source>
        <dbReference type="Google" id="ProtNLM"/>
    </source>
</evidence>
<protein>
    <recommendedName>
        <fullName evidence="4">Sensor histidine kinase</fullName>
    </recommendedName>
</protein>